<name>A0A511AH41_9MICO</name>
<evidence type="ECO:0000313" key="14">
    <source>
        <dbReference type="Proteomes" id="UP000321225"/>
    </source>
</evidence>
<dbReference type="EC" id="2.7.4.8" evidence="3 11"/>
<dbReference type="CDD" id="cd00071">
    <property type="entry name" value="GMPK"/>
    <property type="match status" value="1"/>
</dbReference>
<dbReference type="SMART" id="SM00072">
    <property type="entry name" value="GuKc"/>
    <property type="match status" value="1"/>
</dbReference>
<evidence type="ECO:0000256" key="11">
    <source>
        <dbReference type="HAMAP-Rule" id="MF_00328"/>
    </source>
</evidence>
<dbReference type="Pfam" id="PF00625">
    <property type="entry name" value="Guanylate_kin"/>
    <property type="match status" value="1"/>
</dbReference>
<dbReference type="PANTHER" id="PTHR23117">
    <property type="entry name" value="GUANYLATE KINASE-RELATED"/>
    <property type="match status" value="1"/>
</dbReference>
<dbReference type="GO" id="GO:0004385">
    <property type="term" value="F:GMP kinase activity"/>
    <property type="evidence" value="ECO:0007669"/>
    <property type="project" value="UniProtKB-UniRule"/>
</dbReference>
<feature type="binding site" evidence="11">
    <location>
        <begin position="125"/>
        <end position="132"/>
    </location>
    <ligand>
        <name>ATP</name>
        <dbReference type="ChEBI" id="CHEBI:30616"/>
    </ligand>
</feature>
<evidence type="ECO:0000256" key="9">
    <source>
        <dbReference type="ARBA" id="ARBA00030128"/>
    </source>
</evidence>
<evidence type="ECO:0000313" key="13">
    <source>
        <dbReference type="EMBL" id="GEK86031.1"/>
    </source>
</evidence>
<evidence type="ECO:0000256" key="10">
    <source>
        <dbReference type="ARBA" id="ARBA00048594"/>
    </source>
</evidence>
<accession>A0A511AH41</accession>
<dbReference type="GO" id="GO:0005829">
    <property type="term" value="C:cytosol"/>
    <property type="evidence" value="ECO:0007669"/>
    <property type="project" value="TreeGrafter"/>
</dbReference>
<dbReference type="PROSITE" id="PS50052">
    <property type="entry name" value="GUANYLATE_KINASE_2"/>
    <property type="match status" value="1"/>
</dbReference>
<feature type="domain" description="Guanylate kinase-like" evidence="12">
    <location>
        <begin position="118"/>
        <end position="297"/>
    </location>
</feature>
<dbReference type="OrthoDB" id="9808150at2"/>
<evidence type="ECO:0000259" key="12">
    <source>
        <dbReference type="PROSITE" id="PS50052"/>
    </source>
</evidence>
<evidence type="ECO:0000256" key="4">
    <source>
        <dbReference type="ARBA" id="ARBA00016296"/>
    </source>
</evidence>
<comment type="catalytic activity">
    <reaction evidence="10 11">
        <text>GMP + ATP = GDP + ADP</text>
        <dbReference type="Rhea" id="RHEA:20780"/>
        <dbReference type="ChEBI" id="CHEBI:30616"/>
        <dbReference type="ChEBI" id="CHEBI:58115"/>
        <dbReference type="ChEBI" id="CHEBI:58189"/>
        <dbReference type="ChEBI" id="CHEBI:456216"/>
        <dbReference type="EC" id="2.7.4.8"/>
    </reaction>
</comment>
<dbReference type="Gene3D" id="1.10.8.50">
    <property type="match status" value="1"/>
</dbReference>
<comment type="function">
    <text evidence="1 11">Essential for recycling GMP and indirectly, cGMP.</text>
</comment>
<keyword evidence="11" id="KW-0963">Cytoplasm</keyword>
<sequence length="301" mass="33096">MSERTVPEVDRAAAARRAVERRRARAALKRDLTMRVVTPQSIAAQAFADAESVAGSMRITDFLLALPAIGVGKRDRILLDLDISPVKRLGGLGVRQRVSLTNWLDERFPASEPRAGRSRLLVLAGPTAVGKGTVAAYIREHHPEIHLSVSATTRAPRPGEIDGVHYYFVDDAEFDRLIADGELLEYAVVHNRSRYGTPRAPIDAALADGKTVLLEIDLQGARQVRAAEPSATLIFLLPPSWDELVQRLVGRGTENEEERARRLRTAKVELAAQSEFDFRIVNEDVAAAAREVVELSEATAR</sequence>
<dbReference type="FunFam" id="3.30.63.10:FF:000002">
    <property type="entry name" value="Guanylate kinase 1"/>
    <property type="match status" value="1"/>
</dbReference>
<keyword evidence="5 11" id="KW-0808">Transferase</keyword>
<dbReference type="SUPFAM" id="SSF52540">
    <property type="entry name" value="P-loop containing nucleoside triphosphate hydrolases"/>
    <property type="match status" value="1"/>
</dbReference>
<organism evidence="13 14">
    <name type="scientific">Microbacterium aerolatum</name>
    <dbReference type="NCBI Taxonomy" id="153731"/>
    <lineage>
        <taxon>Bacteria</taxon>
        <taxon>Bacillati</taxon>
        <taxon>Actinomycetota</taxon>
        <taxon>Actinomycetes</taxon>
        <taxon>Micrococcales</taxon>
        <taxon>Microbacteriaceae</taxon>
        <taxon>Microbacterium</taxon>
    </lineage>
</organism>
<dbReference type="Pfam" id="PF22525">
    <property type="entry name" value="H2TH_5"/>
    <property type="match status" value="1"/>
</dbReference>
<dbReference type="NCBIfam" id="TIGR03263">
    <property type="entry name" value="guanyl_kin"/>
    <property type="match status" value="1"/>
</dbReference>
<dbReference type="HAMAP" id="MF_00328">
    <property type="entry name" value="Guanylate_kinase"/>
    <property type="match status" value="1"/>
</dbReference>
<comment type="caution">
    <text evidence="13">The sequence shown here is derived from an EMBL/GenBank/DDBJ whole genome shotgun (WGS) entry which is preliminary data.</text>
</comment>
<dbReference type="InterPro" id="IPR017665">
    <property type="entry name" value="Guanylate_kinase"/>
</dbReference>
<dbReference type="EMBL" id="BJUW01000004">
    <property type="protein sequence ID" value="GEK86031.1"/>
    <property type="molecule type" value="Genomic_DNA"/>
</dbReference>
<keyword evidence="8 11" id="KW-0067">ATP-binding</keyword>
<keyword evidence="14" id="KW-1185">Reference proteome</keyword>
<gene>
    <name evidence="11" type="primary">gmk</name>
    <name evidence="13" type="ORF">MAE01_12070</name>
</gene>
<evidence type="ECO:0000256" key="7">
    <source>
        <dbReference type="ARBA" id="ARBA00022777"/>
    </source>
</evidence>
<comment type="subcellular location">
    <subcellularLocation>
        <location evidence="11">Cytoplasm</location>
    </subcellularLocation>
</comment>
<dbReference type="InterPro" id="IPR008145">
    <property type="entry name" value="GK/Ca_channel_bsu"/>
</dbReference>
<comment type="similarity">
    <text evidence="2 11">Belongs to the guanylate kinase family.</text>
</comment>
<reference evidence="13 14" key="1">
    <citation type="submission" date="2019-07" db="EMBL/GenBank/DDBJ databases">
        <title>Whole genome shotgun sequence of Microbacterium aerolatum NBRC 103071.</title>
        <authorList>
            <person name="Hosoyama A."/>
            <person name="Uohara A."/>
            <person name="Ohji S."/>
            <person name="Ichikawa N."/>
        </authorList>
    </citation>
    <scope>NUCLEOTIDE SEQUENCE [LARGE SCALE GENOMIC DNA]</scope>
    <source>
        <strain evidence="13 14">NBRC 103071</strain>
    </source>
</reference>
<dbReference type="RefSeq" id="WP_147038663.1">
    <property type="nucleotide sequence ID" value="NZ_BJUW01000004.1"/>
</dbReference>
<dbReference type="Proteomes" id="UP000321225">
    <property type="component" value="Unassembled WGS sequence"/>
</dbReference>
<evidence type="ECO:0000256" key="3">
    <source>
        <dbReference type="ARBA" id="ARBA00012961"/>
    </source>
</evidence>
<dbReference type="InterPro" id="IPR020590">
    <property type="entry name" value="Guanylate_kinase_CS"/>
</dbReference>
<keyword evidence="6 11" id="KW-0547">Nucleotide-binding</keyword>
<dbReference type="Gene3D" id="3.30.63.10">
    <property type="entry name" value="Guanylate Kinase phosphate binding domain"/>
    <property type="match status" value="1"/>
</dbReference>
<evidence type="ECO:0000256" key="6">
    <source>
        <dbReference type="ARBA" id="ARBA00022741"/>
    </source>
</evidence>
<proteinExistence type="inferred from homology"/>
<dbReference type="AlphaFoldDB" id="A0A511AH41"/>
<dbReference type="PANTHER" id="PTHR23117:SF13">
    <property type="entry name" value="GUANYLATE KINASE"/>
    <property type="match status" value="1"/>
</dbReference>
<evidence type="ECO:0000256" key="5">
    <source>
        <dbReference type="ARBA" id="ARBA00022679"/>
    </source>
</evidence>
<dbReference type="Gene3D" id="3.40.50.300">
    <property type="entry name" value="P-loop containing nucleotide triphosphate hydrolases"/>
    <property type="match status" value="1"/>
</dbReference>
<protein>
    <recommendedName>
        <fullName evidence="4 11">Guanylate kinase</fullName>
        <ecNumber evidence="3 11">2.7.4.8</ecNumber>
    </recommendedName>
    <alternativeName>
        <fullName evidence="9 11">GMP kinase</fullName>
    </alternativeName>
</protein>
<evidence type="ECO:0000256" key="1">
    <source>
        <dbReference type="ARBA" id="ARBA00003531"/>
    </source>
</evidence>
<dbReference type="PROSITE" id="PS00856">
    <property type="entry name" value="GUANYLATE_KINASE_1"/>
    <property type="match status" value="1"/>
</dbReference>
<evidence type="ECO:0000256" key="2">
    <source>
        <dbReference type="ARBA" id="ARBA00005790"/>
    </source>
</evidence>
<keyword evidence="7 11" id="KW-0418">Kinase</keyword>
<dbReference type="GO" id="GO:0005524">
    <property type="term" value="F:ATP binding"/>
    <property type="evidence" value="ECO:0007669"/>
    <property type="project" value="UniProtKB-UniRule"/>
</dbReference>
<dbReference type="InterPro" id="IPR055201">
    <property type="entry name" value="IHF-like_H2TH"/>
</dbReference>
<dbReference type="InterPro" id="IPR008144">
    <property type="entry name" value="Guanylate_kin-like_dom"/>
</dbReference>
<evidence type="ECO:0000256" key="8">
    <source>
        <dbReference type="ARBA" id="ARBA00022840"/>
    </source>
</evidence>
<dbReference type="InterPro" id="IPR027417">
    <property type="entry name" value="P-loop_NTPase"/>
</dbReference>